<keyword evidence="1" id="KW-0479">Metal-binding</keyword>
<dbReference type="GO" id="GO:0008270">
    <property type="term" value="F:zinc ion binding"/>
    <property type="evidence" value="ECO:0007669"/>
    <property type="project" value="UniProtKB-KW"/>
</dbReference>
<organism evidence="4">
    <name type="scientific">Oryza sativa subsp. japonica</name>
    <name type="common">Rice</name>
    <dbReference type="NCBI Taxonomy" id="39947"/>
    <lineage>
        <taxon>Eukaryota</taxon>
        <taxon>Viridiplantae</taxon>
        <taxon>Streptophyta</taxon>
        <taxon>Embryophyta</taxon>
        <taxon>Tracheophyta</taxon>
        <taxon>Spermatophyta</taxon>
        <taxon>Magnoliopsida</taxon>
        <taxon>Liliopsida</taxon>
        <taxon>Poales</taxon>
        <taxon>Poaceae</taxon>
        <taxon>BOP clade</taxon>
        <taxon>Oryzoideae</taxon>
        <taxon>Oryzeae</taxon>
        <taxon>Oryzinae</taxon>
        <taxon>Oryza</taxon>
        <taxon>Oryza sativa</taxon>
    </lineage>
</organism>
<feature type="region of interest" description="Disordered" evidence="2">
    <location>
        <begin position="668"/>
        <end position="690"/>
    </location>
</feature>
<dbReference type="InterPro" id="IPR036875">
    <property type="entry name" value="Znf_CCHC_sf"/>
</dbReference>
<dbReference type="Gene3D" id="2.40.70.10">
    <property type="entry name" value="Acid Proteases"/>
    <property type="match status" value="1"/>
</dbReference>
<dbReference type="AlphaFoldDB" id="Q2QUT7"/>
<feature type="region of interest" description="Disordered" evidence="2">
    <location>
        <begin position="95"/>
        <end position="115"/>
    </location>
</feature>
<evidence type="ECO:0000256" key="2">
    <source>
        <dbReference type="SAM" id="MobiDB-lite"/>
    </source>
</evidence>
<protein>
    <submittedName>
        <fullName evidence="4">Zinc knuckle family protein</fullName>
    </submittedName>
</protein>
<feature type="region of interest" description="Disordered" evidence="2">
    <location>
        <begin position="393"/>
        <end position="416"/>
    </location>
</feature>
<evidence type="ECO:0000313" key="4">
    <source>
        <dbReference type="EMBL" id="ABA96944.1"/>
    </source>
</evidence>
<dbReference type="Pfam" id="PF14223">
    <property type="entry name" value="Retrotran_gag_2"/>
    <property type="match status" value="1"/>
</dbReference>
<reference evidence="4" key="3">
    <citation type="submission" date="2006-01" db="EMBL/GenBank/DDBJ databases">
        <authorList>
            <person name="Buell R."/>
        </authorList>
    </citation>
    <scope>NUCLEOTIDE SEQUENCE</scope>
</reference>
<dbReference type="EMBL" id="DP000011">
    <property type="protein sequence ID" value="ABA96944.1"/>
    <property type="molecule type" value="Genomic_DNA"/>
</dbReference>
<feature type="region of interest" description="Disordered" evidence="2">
    <location>
        <begin position="808"/>
        <end position="833"/>
    </location>
</feature>
<dbReference type="PANTHER" id="PTHR33067">
    <property type="entry name" value="RNA-DIRECTED DNA POLYMERASE-RELATED"/>
    <property type="match status" value="1"/>
</dbReference>
<dbReference type="SUPFAM" id="SSF57756">
    <property type="entry name" value="Retrovirus zinc finger-like domains"/>
    <property type="match status" value="1"/>
</dbReference>
<dbReference type="PROSITE" id="PS50158">
    <property type="entry name" value="ZF_CCHC"/>
    <property type="match status" value="1"/>
</dbReference>
<reference evidence="4" key="1">
    <citation type="journal article" date="2005" name="BMC Biol.">
        <title>The sequence of rice chromosomes 11 and 12, rich in disease resistance genes and recent gene duplications.</title>
        <authorList>
            <consortium name="The rice chromosomes 11 and 12 sequencing consortia"/>
        </authorList>
    </citation>
    <scope>NUCLEOTIDE SEQUENCE [LARGE SCALE GENOMIC DNA]</scope>
</reference>
<keyword evidence="1" id="KW-0863">Zinc-finger</keyword>
<keyword evidence="1" id="KW-0862">Zinc</keyword>
<dbReference type="InterPro" id="IPR021109">
    <property type="entry name" value="Peptidase_aspartic_dom_sf"/>
</dbReference>
<dbReference type="GO" id="GO:0003676">
    <property type="term" value="F:nucleic acid binding"/>
    <property type="evidence" value="ECO:0007669"/>
    <property type="project" value="InterPro"/>
</dbReference>
<gene>
    <name evidence="4" type="ordered locus">LOC_Os12g15140</name>
</gene>
<dbReference type="InterPro" id="IPR001878">
    <property type="entry name" value="Znf_CCHC"/>
</dbReference>
<sequence length="951" mass="107245">MDLLMKRLDDHEKRPQGTVKALDSHITCDSMPRESICGDGPGVGLVEVSYGIRTLSMSLRSNKVVIYFESSSICVSPGAAVQPARYLRSDRREAAVRPTVASRSDQRRRQAQQATSAVRPVDLYRRMQSYIMAEDYDIWRKVSHPYVIPDQINTDALKLEFEHNCKARNILLSGISRSDYDCVAHLQTAHEIWVALNNFHQGTNNIKELRRDLFKKEYIKFEMKPREALDDYLSRFNKILSDLRSVDSSHDANYPQSEISRHFLNGLDMSIWVMKVTSIQESVNMSTLTLDSLYTKLKTHEMNILSRKSDSKSSALVSSSTSLDVGASSSKSSVLVLFNAMSDDQLEQFEEEALVLLSNKVSRAMNNVSNRKRGGPNRCFECGALDHLRSHCPKLGRGKKEDDGRVKKDDVNKKKNMKENEEKLSYDELEYAAYKFAKKLQTCSIVLDEKDHTIEILNAEIDRLKSSIPDDDNCQSCEVLFSEINALRDVNSVNCKKLEFEIEKSKKLESSFALGFALHARVVDELILTKNVLKKYKVAFCASSSVNASCANKAKQNNGVLISQDCSKCVLNEMKLKDALGRVKHMEEIVKQDEVFSCSTCRKQKGLLDACKNCATLTQEVSYLKSSLQRFSDGKKKLNMILDQSKKKEREIAFAKLRWQKSGFNSRSMVRPTLSSRSDRPAVRPQLNRRSDRLLGPVRPQVQQWSDRSRGSFSHNSNQTFVRCQGIFVAYSPCAFNVEMMIAFQGDSMPRESICGDGPGVSLVRSNRRDTCGQTGVKRRSDQRWLGGQTFGGDRRGRRHRRSDRLTYTGRTDGNQAVRPAGQLQSDRDPSNSRLSFNKMIETQLAQLSSLVPANETGRIPGQPDSSIENVKAITTRGDVFDKLNFTVLAPTPMRLQLADSSVRYPAGIAEDVPVKIRDFFIPVDFMVLDMDMGKEMPAASPPEMGRKSAN</sequence>
<proteinExistence type="predicted"/>
<accession>Q2QUT7</accession>
<evidence type="ECO:0000256" key="1">
    <source>
        <dbReference type="PROSITE-ProRule" id="PRU00047"/>
    </source>
</evidence>
<dbReference type="CDD" id="cd00303">
    <property type="entry name" value="retropepsin_like"/>
    <property type="match status" value="1"/>
</dbReference>
<dbReference type="PANTHER" id="PTHR33067:SF32">
    <property type="entry name" value="ASPARTIC PEPTIDASE DDI1-TYPE DOMAIN-CONTAINING PROTEIN"/>
    <property type="match status" value="1"/>
</dbReference>
<name>Q2QUT7_ORYSJ</name>
<feature type="domain" description="CCHC-type" evidence="3">
    <location>
        <begin position="378"/>
        <end position="394"/>
    </location>
</feature>
<feature type="compositionally biased region" description="Basic and acidic residues" evidence="2">
    <location>
        <begin position="398"/>
        <end position="416"/>
    </location>
</feature>
<evidence type="ECO:0000259" key="3">
    <source>
        <dbReference type="PROSITE" id="PS50158"/>
    </source>
</evidence>
<reference evidence="4" key="2">
    <citation type="submission" date="2005-04" db="EMBL/GenBank/DDBJ databases">
        <authorList>
            <person name="Buell C.R."/>
            <person name="Wing R.A."/>
            <person name="McCombie W.A."/>
            <person name="Ouyang S."/>
        </authorList>
    </citation>
    <scope>NUCLEOTIDE SEQUENCE</scope>
</reference>